<reference evidence="2" key="1">
    <citation type="submission" date="2021-06" db="EMBL/GenBank/DDBJ databases">
        <authorList>
            <person name="Kallberg Y."/>
            <person name="Tangrot J."/>
            <person name="Rosling A."/>
        </authorList>
    </citation>
    <scope>NUCLEOTIDE SEQUENCE</scope>
    <source>
        <strain evidence="2">IN212</strain>
    </source>
</reference>
<name>A0A9N9J3E4_9GLOM</name>
<comment type="caution">
    <text evidence="2">The sequence shown here is derived from an EMBL/GenBank/DDBJ whole genome shotgun (WGS) entry which is preliminary data.</text>
</comment>
<keyword evidence="3" id="KW-1185">Reference proteome</keyword>
<protein>
    <submittedName>
        <fullName evidence="2">16786_t:CDS:1</fullName>
    </submittedName>
</protein>
<evidence type="ECO:0000313" key="3">
    <source>
        <dbReference type="Proteomes" id="UP000789396"/>
    </source>
</evidence>
<feature type="region of interest" description="Disordered" evidence="1">
    <location>
        <begin position="1"/>
        <end position="28"/>
    </location>
</feature>
<evidence type="ECO:0000256" key="1">
    <source>
        <dbReference type="SAM" id="MobiDB-lite"/>
    </source>
</evidence>
<gene>
    <name evidence="2" type="ORF">RFULGI_LOCUS14520</name>
</gene>
<proteinExistence type="predicted"/>
<dbReference type="Proteomes" id="UP000789396">
    <property type="component" value="Unassembled WGS sequence"/>
</dbReference>
<organism evidence="2 3">
    <name type="scientific">Racocetra fulgida</name>
    <dbReference type="NCBI Taxonomy" id="60492"/>
    <lineage>
        <taxon>Eukaryota</taxon>
        <taxon>Fungi</taxon>
        <taxon>Fungi incertae sedis</taxon>
        <taxon>Mucoromycota</taxon>
        <taxon>Glomeromycotina</taxon>
        <taxon>Glomeromycetes</taxon>
        <taxon>Diversisporales</taxon>
        <taxon>Gigasporaceae</taxon>
        <taxon>Racocetra</taxon>
    </lineage>
</organism>
<dbReference type="AlphaFoldDB" id="A0A9N9J3E4"/>
<feature type="compositionally biased region" description="Basic and acidic residues" evidence="1">
    <location>
        <begin position="18"/>
        <end position="28"/>
    </location>
</feature>
<accession>A0A9N9J3E4</accession>
<feature type="non-terminal residue" evidence="2">
    <location>
        <position position="93"/>
    </location>
</feature>
<feature type="compositionally biased region" description="Basic and acidic residues" evidence="1">
    <location>
        <begin position="1"/>
        <end position="10"/>
    </location>
</feature>
<evidence type="ECO:0000313" key="2">
    <source>
        <dbReference type="EMBL" id="CAG8763875.1"/>
    </source>
</evidence>
<dbReference type="EMBL" id="CAJVPZ010042501">
    <property type="protein sequence ID" value="CAG8763875.1"/>
    <property type="molecule type" value="Genomic_DNA"/>
</dbReference>
<sequence length="93" mass="10550">MLSPESDHETGSGSTTQAHRERVQEKLYAPEEHFQSICEVENGIEFLERRPDTQRQHQNITSMSVWEALVVSATYVKYKYTGGEANDPASYTA</sequence>